<proteinExistence type="predicted"/>
<organism evidence="2 3">
    <name type="scientific">Microbispora bryophytorum subsp. camponoti</name>
    <dbReference type="NCBI Taxonomy" id="1677852"/>
    <lineage>
        <taxon>Bacteria</taxon>
        <taxon>Bacillati</taxon>
        <taxon>Actinomycetota</taxon>
        <taxon>Actinomycetes</taxon>
        <taxon>Streptosporangiales</taxon>
        <taxon>Streptosporangiaceae</taxon>
        <taxon>Microbispora</taxon>
    </lineage>
</organism>
<evidence type="ECO:0000313" key="2">
    <source>
        <dbReference type="EMBL" id="MBD3143661.1"/>
    </source>
</evidence>
<sequence>MLPIVRRIALTVVVALMVVSCTFEPEQAKPLPAVAFTSEMAESVLVEVVAGVSKNGVADFCSKFARSTATCETLLKDALGRCLLPGDKPIVKHSVHLPATEKYEETWQLVVQGRTLDGQKYVSDFPIILSAGTPKAVIGIYWTGQGYGRNMDGPPKYTVPPQNACPR</sequence>
<feature type="signal peptide" evidence="1">
    <location>
        <begin position="1"/>
        <end position="28"/>
    </location>
</feature>
<evidence type="ECO:0000256" key="1">
    <source>
        <dbReference type="SAM" id="SignalP"/>
    </source>
</evidence>
<keyword evidence="1" id="KW-0732">Signal</keyword>
<dbReference type="Proteomes" id="UP000653231">
    <property type="component" value="Unassembled WGS sequence"/>
</dbReference>
<evidence type="ECO:0000313" key="3">
    <source>
        <dbReference type="Proteomes" id="UP000653231"/>
    </source>
</evidence>
<accession>A0ABR8KY68</accession>
<dbReference type="RefSeq" id="WP_191051316.1">
    <property type="nucleotide sequence ID" value="NZ_JACXRZ010000006.1"/>
</dbReference>
<dbReference type="PROSITE" id="PS51257">
    <property type="entry name" value="PROKAR_LIPOPROTEIN"/>
    <property type="match status" value="1"/>
</dbReference>
<dbReference type="EMBL" id="JACXRZ010000006">
    <property type="protein sequence ID" value="MBD3143661.1"/>
    <property type="molecule type" value="Genomic_DNA"/>
</dbReference>
<name>A0ABR8KY68_9ACTN</name>
<feature type="chain" id="PRO_5045246626" description="Lipoprotein" evidence="1">
    <location>
        <begin position="29"/>
        <end position="167"/>
    </location>
</feature>
<keyword evidence="3" id="KW-1185">Reference proteome</keyword>
<reference evidence="2 3" key="1">
    <citation type="submission" date="2020-09" db="EMBL/GenBank/DDBJ databases">
        <title>Actinomycete isolated from the Camponotus japonicus Mayr.</title>
        <authorList>
            <person name="Gong X."/>
        </authorList>
    </citation>
    <scope>NUCLEOTIDE SEQUENCE [LARGE SCALE GENOMIC DNA]</scope>
    <source>
        <strain evidence="2 3">2C-HV3</strain>
    </source>
</reference>
<gene>
    <name evidence="2" type="ORF">IEQ31_10790</name>
</gene>
<evidence type="ECO:0008006" key="4">
    <source>
        <dbReference type="Google" id="ProtNLM"/>
    </source>
</evidence>
<protein>
    <recommendedName>
        <fullName evidence="4">Lipoprotein</fullName>
    </recommendedName>
</protein>
<comment type="caution">
    <text evidence="2">The sequence shown here is derived from an EMBL/GenBank/DDBJ whole genome shotgun (WGS) entry which is preliminary data.</text>
</comment>